<evidence type="ECO:0000256" key="1">
    <source>
        <dbReference type="ARBA" id="ARBA00001947"/>
    </source>
</evidence>
<dbReference type="PROSITE" id="PS51885">
    <property type="entry name" value="NEPRILYSIN"/>
    <property type="match status" value="1"/>
</dbReference>
<dbReference type="Gene3D" id="1.10.1380.10">
    <property type="entry name" value="Neutral endopeptidase , domain2"/>
    <property type="match status" value="1"/>
</dbReference>
<evidence type="ECO:0000256" key="9">
    <source>
        <dbReference type="SAM" id="Phobius"/>
    </source>
</evidence>
<dbReference type="Proteomes" id="UP000801492">
    <property type="component" value="Unassembled WGS sequence"/>
</dbReference>
<dbReference type="EMBL" id="VTPC01001418">
    <property type="protein sequence ID" value="KAF2902015.1"/>
    <property type="molecule type" value="Genomic_DNA"/>
</dbReference>
<sequence>MDTDTSEDHIVRKNSSWWDRRTTAEKGLIVVLAITLLATVIVACLYIKSIKSKQSISSEESSTEENVCLSLGCVHTASNIIKYLDTSVNPCDDFYQFACGGFLQNTNIPDDELSISAHTDIQQNFLKKLKGILEEPTNPKDLKPFKLIRRLYKICMDTEAIENDEYETLIDSILKPLGGWPVLEDKFWKENVFNWKNLTYQLRKMGLSSRSFLNVYTSTDMANSSRHQIRLEEPVLSLNRDEYLEGFSNKAVKAYYDYMVDIAVILGADTSFARKEMKEALRFEIELGKLLPPIEESRNISAFYNPTAISELQKKYLTIRWLDFINNVIDLPDVKVKEDEIIDVSNPGFIEGLLRLLNKTPRRVQANYALFRTVHSTILYLTKEIKDRQQEYFNSVLGISEQLPRWKECTSVAVSRFYTAAGALYVRKYFDKEAKDDVTKIVMDIHSELNKTLEEIDWMDENTKSKAFEKADSMKFHIAYSDEFFNDKAVEDIYTKLTVASNNYLLFNLNLQRFTQDDSFSKLRKLVDKDDLSSHLPPISINAAYSPSSNAIDLPAGILQGVFFESDRPSYINYGGIGYVVGHEIVHGFDDQGRKFDKNGNLEEWWAKDTEKAFLQKAKCFATQYGNLKEPTTNMKLNGLNTQGENIADNGGIKLAYAAYQAWVERNGEEPTLPGLNYTQNQMFWIAAANTWCNKVRKETLAQLIPSDVHSPACFRVTIPFSNTESFAEDFNCPLGSKMNPKEKCQIW</sequence>
<keyword evidence="9" id="KW-1133">Transmembrane helix</keyword>
<dbReference type="InterPro" id="IPR024079">
    <property type="entry name" value="MetalloPept_cat_dom_sf"/>
</dbReference>
<dbReference type="PRINTS" id="PR00786">
    <property type="entry name" value="NEPRILYSIN"/>
</dbReference>
<dbReference type="CDD" id="cd08662">
    <property type="entry name" value="M13"/>
    <property type="match status" value="1"/>
</dbReference>
<name>A0A8K0D9G0_IGNLU</name>
<keyword evidence="13" id="KW-1185">Reference proteome</keyword>
<evidence type="ECO:0000313" key="13">
    <source>
        <dbReference type="Proteomes" id="UP000801492"/>
    </source>
</evidence>
<evidence type="ECO:0000256" key="7">
    <source>
        <dbReference type="ARBA" id="ARBA00022833"/>
    </source>
</evidence>
<evidence type="ECO:0000256" key="4">
    <source>
        <dbReference type="ARBA" id="ARBA00022670"/>
    </source>
</evidence>
<dbReference type="GO" id="GO:0046872">
    <property type="term" value="F:metal ion binding"/>
    <property type="evidence" value="ECO:0007669"/>
    <property type="project" value="UniProtKB-KW"/>
</dbReference>
<evidence type="ECO:0000256" key="8">
    <source>
        <dbReference type="ARBA" id="ARBA00023049"/>
    </source>
</evidence>
<feature type="transmembrane region" description="Helical" evidence="9">
    <location>
        <begin position="27"/>
        <end position="47"/>
    </location>
</feature>
<organism evidence="12 13">
    <name type="scientific">Ignelater luminosus</name>
    <name type="common">Cucubano</name>
    <name type="synonym">Pyrophorus luminosus</name>
    <dbReference type="NCBI Taxonomy" id="2038154"/>
    <lineage>
        <taxon>Eukaryota</taxon>
        <taxon>Metazoa</taxon>
        <taxon>Ecdysozoa</taxon>
        <taxon>Arthropoda</taxon>
        <taxon>Hexapoda</taxon>
        <taxon>Insecta</taxon>
        <taxon>Pterygota</taxon>
        <taxon>Neoptera</taxon>
        <taxon>Endopterygota</taxon>
        <taxon>Coleoptera</taxon>
        <taxon>Polyphaga</taxon>
        <taxon>Elateriformia</taxon>
        <taxon>Elateroidea</taxon>
        <taxon>Elateridae</taxon>
        <taxon>Agrypninae</taxon>
        <taxon>Pyrophorini</taxon>
        <taxon>Ignelater</taxon>
    </lineage>
</organism>
<keyword evidence="7" id="KW-0862">Zinc</keyword>
<dbReference type="InterPro" id="IPR008753">
    <property type="entry name" value="Peptidase_M13_N"/>
</dbReference>
<comment type="subcellular location">
    <subcellularLocation>
        <location evidence="2">Cell membrane</location>
        <topology evidence="2">Single-pass type II membrane protein</topology>
    </subcellularLocation>
</comment>
<dbReference type="SUPFAM" id="SSF55486">
    <property type="entry name" value="Metalloproteases ('zincins'), catalytic domain"/>
    <property type="match status" value="1"/>
</dbReference>
<comment type="caution">
    <text evidence="12">The sequence shown here is derived from an EMBL/GenBank/DDBJ whole genome shotgun (WGS) entry which is preliminary data.</text>
</comment>
<dbReference type="Pfam" id="PF05649">
    <property type="entry name" value="Peptidase_M13_N"/>
    <property type="match status" value="1"/>
</dbReference>
<keyword evidence="9" id="KW-0812">Transmembrane</keyword>
<feature type="domain" description="Peptidase M13 C-terminal" evidence="10">
    <location>
        <begin position="542"/>
        <end position="747"/>
    </location>
</feature>
<gene>
    <name evidence="12" type="ORF">ILUMI_04166</name>
</gene>
<accession>A0A8K0D9G0</accession>
<keyword evidence="9" id="KW-0472">Membrane</keyword>
<reference evidence="12" key="1">
    <citation type="submission" date="2019-08" db="EMBL/GenBank/DDBJ databases">
        <title>The genome of the North American firefly Photinus pyralis.</title>
        <authorList>
            <consortium name="Photinus pyralis genome working group"/>
            <person name="Fallon T.R."/>
            <person name="Sander Lower S.E."/>
            <person name="Weng J.-K."/>
        </authorList>
    </citation>
    <scope>NUCLEOTIDE SEQUENCE</scope>
    <source>
        <strain evidence="12">TRF0915ILg1</strain>
        <tissue evidence="12">Whole body</tissue>
    </source>
</reference>
<evidence type="ECO:0000259" key="11">
    <source>
        <dbReference type="Pfam" id="PF05649"/>
    </source>
</evidence>
<dbReference type="PANTHER" id="PTHR11733">
    <property type="entry name" value="ZINC METALLOPROTEASE FAMILY M13 NEPRILYSIN-RELATED"/>
    <property type="match status" value="1"/>
</dbReference>
<keyword evidence="4" id="KW-0645">Protease</keyword>
<protein>
    <recommendedName>
        <fullName evidence="14">Neprilysin</fullName>
    </recommendedName>
</protein>
<dbReference type="PANTHER" id="PTHR11733:SF224">
    <property type="entry name" value="NEPRILYSIN-2"/>
    <property type="match status" value="1"/>
</dbReference>
<evidence type="ECO:0000259" key="10">
    <source>
        <dbReference type="Pfam" id="PF01431"/>
    </source>
</evidence>
<evidence type="ECO:0000256" key="6">
    <source>
        <dbReference type="ARBA" id="ARBA00022801"/>
    </source>
</evidence>
<feature type="domain" description="Peptidase M13 N-terminal" evidence="11">
    <location>
        <begin position="90"/>
        <end position="480"/>
    </location>
</feature>
<keyword evidence="6" id="KW-0378">Hydrolase</keyword>
<dbReference type="Gene3D" id="3.40.390.10">
    <property type="entry name" value="Collagenase (Catalytic Domain)"/>
    <property type="match status" value="1"/>
</dbReference>
<dbReference type="AlphaFoldDB" id="A0A8K0D9G0"/>
<dbReference type="GO" id="GO:0004222">
    <property type="term" value="F:metalloendopeptidase activity"/>
    <property type="evidence" value="ECO:0007669"/>
    <property type="project" value="InterPro"/>
</dbReference>
<comment type="similarity">
    <text evidence="3">Belongs to the peptidase M13 family.</text>
</comment>
<evidence type="ECO:0008006" key="14">
    <source>
        <dbReference type="Google" id="ProtNLM"/>
    </source>
</evidence>
<dbReference type="GO" id="GO:0005886">
    <property type="term" value="C:plasma membrane"/>
    <property type="evidence" value="ECO:0007669"/>
    <property type="project" value="UniProtKB-SubCell"/>
</dbReference>
<dbReference type="OrthoDB" id="6475849at2759"/>
<dbReference type="InterPro" id="IPR000718">
    <property type="entry name" value="Peptidase_M13"/>
</dbReference>
<proteinExistence type="inferred from homology"/>
<dbReference type="InterPro" id="IPR018497">
    <property type="entry name" value="Peptidase_M13_C"/>
</dbReference>
<dbReference type="InterPro" id="IPR042089">
    <property type="entry name" value="Peptidase_M13_dom_2"/>
</dbReference>
<keyword evidence="8" id="KW-0482">Metalloprotease</keyword>
<evidence type="ECO:0000256" key="5">
    <source>
        <dbReference type="ARBA" id="ARBA00022723"/>
    </source>
</evidence>
<dbReference type="Pfam" id="PF01431">
    <property type="entry name" value="Peptidase_M13"/>
    <property type="match status" value="1"/>
</dbReference>
<dbReference type="GO" id="GO:0016485">
    <property type="term" value="P:protein processing"/>
    <property type="evidence" value="ECO:0007669"/>
    <property type="project" value="TreeGrafter"/>
</dbReference>
<evidence type="ECO:0000256" key="2">
    <source>
        <dbReference type="ARBA" id="ARBA00004401"/>
    </source>
</evidence>
<keyword evidence="5" id="KW-0479">Metal-binding</keyword>
<evidence type="ECO:0000256" key="3">
    <source>
        <dbReference type="ARBA" id="ARBA00007357"/>
    </source>
</evidence>
<comment type="cofactor">
    <cofactor evidence="1">
        <name>Zn(2+)</name>
        <dbReference type="ChEBI" id="CHEBI:29105"/>
    </cofactor>
</comment>
<evidence type="ECO:0000313" key="12">
    <source>
        <dbReference type="EMBL" id="KAF2902015.1"/>
    </source>
</evidence>